<dbReference type="GO" id="GO:0004222">
    <property type="term" value="F:metalloendopeptidase activity"/>
    <property type="evidence" value="ECO:0007669"/>
    <property type="project" value="InterPro"/>
</dbReference>
<feature type="transmembrane region" description="Helical" evidence="11">
    <location>
        <begin position="7"/>
        <end position="28"/>
    </location>
</feature>
<dbReference type="Gene3D" id="2.30.42.10">
    <property type="match status" value="2"/>
</dbReference>
<sequence length="442" mass="49191">MTILGTIVAFLIVFGILVFVHEFGHFFMAKLVGVKVEVFSFGYGKRLFGLKKGDTDYRVSLIPMGGYVRLLGEGMFEKDRPISPDDFMAKNRFERFLILVMGSIMNILLAIVLVSILNMVGVTVPEYQEQVPVIGWVDPGSPAERAGLLVGDEILEINGRAVKTWSDVEIAVGSKPEKDILVTIRRGGERLQVPLKTDKITRYEMGYAGFRAHILTQIMMVNPGSPAEKAGLQPGDVILAVNGEPVFFYNFVKKIEESPEKPLVLTVERQSQRLDLTVIPRKEGNVGKIGVLQGAKSVTRKYPFFAALGQSLRENARNTFLVFNFLKDLFTGQASTRQLGGPIEIASLSHAAMKMGLLAMMSWIAIISLQLGILNLLPIPVFDGGQIFVLMIEGLIRRDLSPKMREIWMQIGFVIFVFIIVFVILNDIVKRLPSGWKSLVPF</sequence>
<name>A0A3E2BLK6_9BACT</name>
<dbReference type="GO" id="GO:0006508">
    <property type="term" value="P:proteolysis"/>
    <property type="evidence" value="ECO:0007669"/>
    <property type="project" value="UniProtKB-KW"/>
</dbReference>
<feature type="transmembrane region" description="Helical" evidence="11">
    <location>
        <begin position="357"/>
        <end position="377"/>
    </location>
</feature>
<dbReference type="PANTHER" id="PTHR42837:SF2">
    <property type="entry name" value="MEMBRANE METALLOPROTEASE ARASP2, CHLOROPLASTIC-RELATED"/>
    <property type="match status" value="1"/>
</dbReference>
<dbReference type="SMART" id="SM00228">
    <property type="entry name" value="PDZ"/>
    <property type="match status" value="2"/>
</dbReference>
<evidence type="ECO:0000313" key="14">
    <source>
        <dbReference type="Proteomes" id="UP000257323"/>
    </source>
</evidence>
<feature type="transmembrane region" description="Helical" evidence="11">
    <location>
        <begin position="96"/>
        <end position="120"/>
    </location>
</feature>
<dbReference type="Pfam" id="PF17820">
    <property type="entry name" value="PDZ_6"/>
    <property type="match status" value="2"/>
</dbReference>
<keyword evidence="7 11" id="KW-0862">Zinc</keyword>
<keyword evidence="9 11" id="KW-0482">Metalloprotease</keyword>
<keyword evidence="4 13" id="KW-0645">Protease</keyword>
<dbReference type="InterPro" id="IPR008915">
    <property type="entry name" value="Peptidase_M50"/>
</dbReference>
<dbReference type="AlphaFoldDB" id="A0A3E2BLK6"/>
<dbReference type="PANTHER" id="PTHR42837">
    <property type="entry name" value="REGULATOR OF SIGMA-E PROTEASE RSEP"/>
    <property type="match status" value="1"/>
</dbReference>
<dbReference type="EMBL" id="QUAH01000008">
    <property type="protein sequence ID" value="RFT15542.1"/>
    <property type="molecule type" value="Genomic_DNA"/>
</dbReference>
<organism evidence="13 14">
    <name type="scientific">Candidatus Saccharicenans subterraneus</name>
    <dbReference type="NCBI Taxonomy" id="2508984"/>
    <lineage>
        <taxon>Bacteria</taxon>
        <taxon>Candidatus Aminicenantota</taxon>
        <taxon>Candidatus Aminicenantia</taxon>
        <taxon>Candidatus Aminicenantales</taxon>
        <taxon>Candidatus Saccharicenantaceae</taxon>
        <taxon>Candidatus Saccharicenans</taxon>
    </lineage>
</organism>
<evidence type="ECO:0000256" key="5">
    <source>
        <dbReference type="ARBA" id="ARBA00022692"/>
    </source>
</evidence>
<evidence type="ECO:0000313" key="13">
    <source>
        <dbReference type="EMBL" id="RFT15542.1"/>
    </source>
</evidence>
<proteinExistence type="inferred from homology"/>
<gene>
    <name evidence="13" type="ORF">OP8BY_0190</name>
</gene>
<comment type="similarity">
    <text evidence="3 11">Belongs to the peptidase M50B family.</text>
</comment>
<evidence type="ECO:0000256" key="11">
    <source>
        <dbReference type="RuleBase" id="RU362031"/>
    </source>
</evidence>
<feature type="transmembrane region" description="Helical" evidence="11">
    <location>
        <begin position="407"/>
        <end position="429"/>
    </location>
</feature>
<keyword evidence="8 11" id="KW-1133">Transmembrane helix</keyword>
<accession>A0A3E2BLK6</accession>
<protein>
    <recommendedName>
        <fullName evidence="11">Zinc metalloprotease</fullName>
        <ecNumber evidence="11">3.4.24.-</ecNumber>
    </recommendedName>
</protein>
<evidence type="ECO:0000256" key="6">
    <source>
        <dbReference type="ARBA" id="ARBA00022801"/>
    </source>
</evidence>
<dbReference type="CDD" id="cd23081">
    <property type="entry name" value="cpPDZ_EcRseP-like"/>
    <property type="match status" value="2"/>
</dbReference>
<dbReference type="EC" id="3.4.24.-" evidence="11"/>
<dbReference type="CDD" id="cd06163">
    <property type="entry name" value="S2P-M50_PDZ_RseP-like"/>
    <property type="match status" value="1"/>
</dbReference>
<feature type="domain" description="PDZ" evidence="12">
    <location>
        <begin position="197"/>
        <end position="282"/>
    </location>
</feature>
<dbReference type="GO" id="GO:0016020">
    <property type="term" value="C:membrane"/>
    <property type="evidence" value="ECO:0007669"/>
    <property type="project" value="UniProtKB-SubCell"/>
</dbReference>
<dbReference type="SUPFAM" id="SSF50156">
    <property type="entry name" value="PDZ domain-like"/>
    <property type="match status" value="2"/>
</dbReference>
<dbReference type="InterPro" id="IPR041489">
    <property type="entry name" value="PDZ_6"/>
</dbReference>
<evidence type="ECO:0000256" key="9">
    <source>
        <dbReference type="ARBA" id="ARBA00023049"/>
    </source>
</evidence>
<dbReference type="InterPro" id="IPR036034">
    <property type="entry name" value="PDZ_sf"/>
</dbReference>
<evidence type="ECO:0000256" key="3">
    <source>
        <dbReference type="ARBA" id="ARBA00007931"/>
    </source>
</evidence>
<reference evidence="13 14" key="1">
    <citation type="submission" date="2018-08" db="EMBL/GenBank/DDBJ databases">
        <title>Genome analysis of the thermophilic bacterium of the candidate phylum Aminicenantes from deep subsurface aquifer revealed its physiology and ecological role.</title>
        <authorList>
            <person name="Kadnikov V.V."/>
            <person name="Mardanov A.V."/>
            <person name="Beletsky A.V."/>
            <person name="Karnachuk O.V."/>
            <person name="Ravin N.V."/>
        </authorList>
    </citation>
    <scope>NUCLEOTIDE SEQUENCE [LARGE SCALE GENOMIC DNA]</scope>
    <source>
        <strain evidence="13">BY38</strain>
    </source>
</reference>
<evidence type="ECO:0000259" key="12">
    <source>
        <dbReference type="PROSITE" id="PS50106"/>
    </source>
</evidence>
<dbReference type="InterPro" id="IPR004387">
    <property type="entry name" value="Pept_M50_Zn"/>
</dbReference>
<evidence type="ECO:0000256" key="8">
    <source>
        <dbReference type="ARBA" id="ARBA00022989"/>
    </source>
</evidence>
<evidence type="ECO:0000256" key="1">
    <source>
        <dbReference type="ARBA" id="ARBA00001947"/>
    </source>
</evidence>
<keyword evidence="5 11" id="KW-0812">Transmembrane</keyword>
<evidence type="ECO:0000256" key="7">
    <source>
        <dbReference type="ARBA" id="ARBA00022833"/>
    </source>
</evidence>
<comment type="subcellular location">
    <subcellularLocation>
        <location evidence="2">Membrane</location>
        <topology evidence="2">Multi-pass membrane protein</topology>
    </subcellularLocation>
</comment>
<comment type="caution">
    <text evidence="13">The sequence shown here is derived from an EMBL/GenBank/DDBJ whole genome shotgun (WGS) entry which is preliminary data.</text>
</comment>
<comment type="cofactor">
    <cofactor evidence="1 11">
        <name>Zn(2+)</name>
        <dbReference type="ChEBI" id="CHEBI:29105"/>
    </cofactor>
</comment>
<dbReference type="GO" id="GO:0046872">
    <property type="term" value="F:metal ion binding"/>
    <property type="evidence" value="ECO:0007669"/>
    <property type="project" value="UniProtKB-KW"/>
</dbReference>
<evidence type="ECO:0000256" key="2">
    <source>
        <dbReference type="ARBA" id="ARBA00004141"/>
    </source>
</evidence>
<feature type="domain" description="PDZ" evidence="12">
    <location>
        <begin position="120"/>
        <end position="199"/>
    </location>
</feature>
<evidence type="ECO:0000256" key="10">
    <source>
        <dbReference type="ARBA" id="ARBA00023136"/>
    </source>
</evidence>
<dbReference type="NCBIfam" id="TIGR00054">
    <property type="entry name" value="RIP metalloprotease RseP"/>
    <property type="match status" value="1"/>
</dbReference>
<evidence type="ECO:0000256" key="4">
    <source>
        <dbReference type="ARBA" id="ARBA00022670"/>
    </source>
</evidence>
<keyword evidence="11" id="KW-0479">Metal-binding</keyword>
<dbReference type="InterPro" id="IPR001478">
    <property type="entry name" value="PDZ"/>
</dbReference>
<dbReference type="Pfam" id="PF02163">
    <property type="entry name" value="Peptidase_M50"/>
    <property type="match status" value="1"/>
</dbReference>
<dbReference type="PROSITE" id="PS50106">
    <property type="entry name" value="PDZ"/>
    <property type="match status" value="2"/>
</dbReference>
<keyword evidence="10 11" id="KW-0472">Membrane</keyword>
<dbReference type="Proteomes" id="UP000257323">
    <property type="component" value="Unassembled WGS sequence"/>
</dbReference>
<keyword evidence="6 11" id="KW-0378">Hydrolase</keyword>